<feature type="signal peptide" evidence="1">
    <location>
        <begin position="1"/>
        <end position="24"/>
    </location>
</feature>
<protein>
    <submittedName>
        <fullName evidence="2">Uncharacterized protein</fullName>
    </submittedName>
</protein>
<name>A0A2R4NDK3_KLEPN</name>
<dbReference type="EMBL" id="MG288678">
    <property type="protein sequence ID" value="AVX34227.1"/>
    <property type="molecule type" value="Genomic_DNA"/>
</dbReference>
<organism evidence="2">
    <name type="scientific">Klebsiella pneumoniae</name>
    <dbReference type="NCBI Taxonomy" id="573"/>
    <lineage>
        <taxon>Bacteria</taxon>
        <taxon>Pseudomonadati</taxon>
        <taxon>Pseudomonadota</taxon>
        <taxon>Gammaproteobacteria</taxon>
        <taxon>Enterobacterales</taxon>
        <taxon>Enterobacteriaceae</taxon>
        <taxon>Klebsiella/Raoultella group</taxon>
        <taxon>Klebsiella</taxon>
        <taxon>Klebsiella pneumoniae complex</taxon>
    </lineage>
</organism>
<dbReference type="AlphaFoldDB" id="A0A2R4NDK3"/>
<reference evidence="2" key="1">
    <citation type="submission" date="2017-10" db="EMBL/GenBank/DDBJ databases">
        <title>Klebsiella pneumoniae strain F160070 plasmid p160070-MCR, complete sequence.</title>
        <authorList>
            <person name="Zhang D."/>
            <person name="Zhao Y."/>
            <person name="An H."/>
            <person name="Feng J."/>
            <person name="Zhan Z."/>
            <person name="Yin Z."/>
            <person name="Zhou D."/>
        </authorList>
    </citation>
    <scope>NUCLEOTIDE SEQUENCE</scope>
    <source>
        <strain evidence="2">F160070</strain>
        <plasmid evidence="2">p160070-MCR</plasmid>
    </source>
</reference>
<accession>A0A2R4NDK3</accession>
<keyword evidence="2" id="KW-0614">Plasmid</keyword>
<keyword evidence="1" id="KW-0732">Signal</keyword>
<proteinExistence type="predicted"/>
<geneLocation type="plasmid" evidence="2">
    <name>p160070-MCR</name>
</geneLocation>
<feature type="chain" id="PRO_5015338844" evidence="1">
    <location>
        <begin position="25"/>
        <end position="40"/>
    </location>
</feature>
<evidence type="ECO:0000313" key="2">
    <source>
        <dbReference type="EMBL" id="AVX34227.1"/>
    </source>
</evidence>
<evidence type="ECO:0000256" key="1">
    <source>
        <dbReference type="SAM" id="SignalP"/>
    </source>
</evidence>
<sequence>MTIFNSVRLSIVSPVVGMTFTAGAGVAEATGAGFLTINTA</sequence>